<protein>
    <submittedName>
        <fullName evidence="3">Uncharacterized protein</fullName>
    </submittedName>
</protein>
<dbReference type="WBParaSite" id="ACRNAN_scaffold150.g7737.t3">
    <property type="protein sequence ID" value="ACRNAN_scaffold150.g7737.t3"/>
    <property type="gene ID" value="ACRNAN_scaffold150.g7737"/>
</dbReference>
<feature type="region of interest" description="Disordered" evidence="1">
    <location>
        <begin position="868"/>
        <end position="1033"/>
    </location>
</feature>
<feature type="compositionally biased region" description="Pro residues" evidence="1">
    <location>
        <begin position="526"/>
        <end position="536"/>
    </location>
</feature>
<dbReference type="Proteomes" id="UP000887540">
    <property type="component" value="Unplaced"/>
</dbReference>
<feature type="region of interest" description="Disordered" evidence="1">
    <location>
        <begin position="108"/>
        <end position="160"/>
    </location>
</feature>
<feature type="compositionally biased region" description="Low complexity" evidence="1">
    <location>
        <begin position="1013"/>
        <end position="1033"/>
    </location>
</feature>
<feature type="compositionally biased region" description="Pro residues" evidence="1">
    <location>
        <begin position="272"/>
        <end position="282"/>
    </location>
</feature>
<feature type="region of interest" description="Disordered" evidence="1">
    <location>
        <begin position="792"/>
        <end position="832"/>
    </location>
</feature>
<feature type="compositionally biased region" description="Polar residues" evidence="1">
    <location>
        <begin position="888"/>
        <end position="905"/>
    </location>
</feature>
<feature type="compositionally biased region" description="Polar residues" evidence="1">
    <location>
        <begin position="966"/>
        <end position="994"/>
    </location>
</feature>
<feature type="region of interest" description="Disordered" evidence="1">
    <location>
        <begin position="1124"/>
        <end position="1167"/>
    </location>
</feature>
<dbReference type="AlphaFoldDB" id="A0A914CW04"/>
<evidence type="ECO:0000256" key="1">
    <source>
        <dbReference type="SAM" id="MobiDB-lite"/>
    </source>
</evidence>
<accession>A0A914CW04</accession>
<feature type="compositionally biased region" description="Basic and acidic residues" evidence="1">
    <location>
        <begin position="907"/>
        <end position="919"/>
    </location>
</feature>
<feature type="compositionally biased region" description="Polar residues" evidence="1">
    <location>
        <begin position="925"/>
        <end position="936"/>
    </location>
</feature>
<feature type="region of interest" description="Disordered" evidence="1">
    <location>
        <begin position="507"/>
        <end position="537"/>
    </location>
</feature>
<feature type="compositionally biased region" description="Polar residues" evidence="1">
    <location>
        <begin position="814"/>
        <end position="823"/>
    </location>
</feature>
<evidence type="ECO:0000313" key="3">
    <source>
        <dbReference type="WBParaSite" id="ACRNAN_scaffold150.g7737.t3"/>
    </source>
</evidence>
<feature type="compositionally biased region" description="Polar residues" evidence="1">
    <location>
        <begin position="1135"/>
        <end position="1145"/>
    </location>
</feature>
<feature type="compositionally biased region" description="Basic residues" evidence="1">
    <location>
        <begin position="737"/>
        <end position="746"/>
    </location>
</feature>
<organism evidence="2 3">
    <name type="scientific">Acrobeloides nanus</name>
    <dbReference type="NCBI Taxonomy" id="290746"/>
    <lineage>
        <taxon>Eukaryota</taxon>
        <taxon>Metazoa</taxon>
        <taxon>Ecdysozoa</taxon>
        <taxon>Nematoda</taxon>
        <taxon>Chromadorea</taxon>
        <taxon>Rhabditida</taxon>
        <taxon>Tylenchina</taxon>
        <taxon>Cephalobomorpha</taxon>
        <taxon>Cephaloboidea</taxon>
        <taxon>Cephalobidae</taxon>
        <taxon>Acrobeloides</taxon>
    </lineage>
</organism>
<feature type="compositionally biased region" description="Polar residues" evidence="1">
    <location>
        <begin position="119"/>
        <end position="160"/>
    </location>
</feature>
<feature type="region of interest" description="Disordered" evidence="1">
    <location>
        <begin position="246"/>
        <end position="289"/>
    </location>
</feature>
<proteinExistence type="predicted"/>
<feature type="region of interest" description="Disordered" evidence="1">
    <location>
        <begin position="193"/>
        <end position="212"/>
    </location>
</feature>
<feature type="region of interest" description="Disordered" evidence="1">
    <location>
        <begin position="659"/>
        <end position="757"/>
    </location>
</feature>
<feature type="compositionally biased region" description="Basic and acidic residues" evidence="1">
    <location>
        <begin position="261"/>
        <end position="271"/>
    </location>
</feature>
<sequence>MNISQSTAQGDTFEEDGHSMVKQLKNAYLEQLRRDEHRHSHHRSSPLTILSSRINQHAYSGYRSSISDGTSIGHITPSLPDIAEAAHEGSGESCGSAEFSTATIHATRPLSNFEHRRSSVLSERQQSPTRDYDSGFSSSAASNVPLTQQKRSSSQLLYPVGSTDNVVSENIPVRRPPEKGVYENKPVPPAVIGLNITKTPPNGKFEKPLTTPQALKDDYSERLMSPPPGRQTPKSILKQQYIYQQQYSDRDQQWEQSSHISRRDAPMHDEPPPLPKTAPPAPAMSSDIRMRPQSTTTELEDAERFYTMQENLRKLRERSKTPQNTPRYPVTSFNGPFFKLEEVTTPSPDSRPRSQSVAPLLSVRESSNENVDNYPDENYYRSEMRYKREHEEYKRDGFNDPQRIKNLSSSEIELGGHRRNYADPNDQNGVVIWPPLDRQSIERNRPASAMAKSILDPDKIGEFQRQQHMEYEAMRQREEKEMRLREKQMRAIQVQQQKLYEQRQQMMREQQSSMLGSPYSIDDRYMPPPPPPPPPQQQYIQTDELIPPPHTRVFETRPISALSGESFPDPRQSAVSPALSNTWKRTYVLGQPRIDSKNEILTSEELLEKERVEIDLLKRREAFIEKPEHQPQIFRTGKRWQPPPEKPYVWPNIRRPISVEPGSQPVSAFSPGPQDTGEYKWEPVIVDPGYKKERKNFTPTHSPPRSPRRGYGTGPLDDVAKRQTKYVIQPSPDGSHRPKPAFKGPRHTPSGGFVPHAPNAVKVVKKRSSQIHDSTSPYALEEAQDVEIIHEKNYHRPGEAPRHRNASGHRESRTPQQIRSRSVTGAREPINDWEKIYDLPPHSSQVTNKDPPPNIDVRKRTQLFEKQAGTIPYQHQHRSAERRVSESPHFTQLTSQNSIAHSNTAVGHKEDSQPNETKHVPQPPARTSVNSASRNAMPNGGTLLRRVHSREQQQPPRPVPRERASTHSAPGYQSSRHGSKQNVSHSSSVHSLGPTSMVPLAPPPPLQMGGYTQHGQQHHPPQQQHQTSTSQRRGLNRIMQATAASPVPPSYERAKPYVPPPLPPGYRRAHAQSVQDLPRTPPLNQPGNTRRLVRIVQNAASTHPIDGRGQDSHHEKIQNYHRATPVNVGGPGYTHRSTQSIGPSTHSSAHHASNTMRYHTSEREKYL</sequence>
<feature type="region of interest" description="Disordered" evidence="1">
    <location>
        <begin position="1"/>
        <end position="20"/>
    </location>
</feature>
<feature type="compositionally biased region" description="Polar residues" evidence="1">
    <location>
        <begin position="1"/>
        <end position="10"/>
    </location>
</feature>
<feature type="compositionally biased region" description="Basic and acidic residues" evidence="1">
    <location>
        <begin position="792"/>
        <end position="813"/>
    </location>
</feature>
<feature type="compositionally biased region" description="Polar residues" evidence="1">
    <location>
        <begin position="344"/>
        <end position="357"/>
    </location>
</feature>
<feature type="region of interest" description="Disordered" evidence="1">
    <location>
        <begin position="342"/>
        <end position="376"/>
    </location>
</feature>
<reference evidence="3" key="1">
    <citation type="submission" date="2022-11" db="UniProtKB">
        <authorList>
            <consortium name="WormBaseParasite"/>
        </authorList>
    </citation>
    <scope>IDENTIFICATION</scope>
</reference>
<name>A0A914CW04_9BILA</name>
<keyword evidence="2" id="KW-1185">Reference proteome</keyword>
<feature type="region of interest" description="Disordered" evidence="1">
    <location>
        <begin position="765"/>
        <end position="784"/>
    </location>
</feature>
<feature type="region of interest" description="Disordered" evidence="1">
    <location>
        <begin position="837"/>
        <end position="856"/>
    </location>
</feature>
<evidence type="ECO:0000313" key="2">
    <source>
        <dbReference type="Proteomes" id="UP000887540"/>
    </source>
</evidence>